<organism evidence="2 3">
    <name type="scientific">Desulfatibacillum aliphaticivorans</name>
    <dbReference type="NCBI Taxonomy" id="218208"/>
    <lineage>
        <taxon>Bacteria</taxon>
        <taxon>Pseudomonadati</taxon>
        <taxon>Thermodesulfobacteriota</taxon>
        <taxon>Desulfobacteria</taxon>
        <taxon>Desulfobacterales</taxon>
        <taxon>Desulfatibacillaceae</taxon>
        <taxon>Desulfatibacillum</taxon>
    </lineage>
</organism>
<feature type="domain" description="NAD-dependent epimerase/dehydratase" evidence="1">
    <location>
        <begin position="26"/>
        <end position="248"/>
    </location>
</feature>
<proteinExistence type="predicted"/>
<accession>B8F9Y7</accession>
<dbReference type="InterPro" id="IPR036291">
    <property type="entry name" value="NAD(P)-bd_dom_sf"/>
</dbReference>
<dbReference type="HOGENOM" id="CLU_007383_0_1_7"/>
<dbReference type="InterPro" id="IPR050177">
    <property type="entry name" value="Lipid_A_modif_metabolic_enz"/>
</dbReference>
<dbReference type="Pfam" id="PF01370">
    <property type="entry name" value="Epimerase"/>
    <property type="match status" value="1"/>
</dbReference>
<name>B8F9Y7_DESAL</name>
<dbReference type="Proteomes" id="UP000000739">
    <property type="component" value="Chromosome"/>
</dbReference>
<reference evidence="2 3" key="1">
    <citation type="journal article" date="2012" name="Environ. Microbiol.">
        <title>The genome sequence of Desulfatibacillum alkenivorans AK-01: a blueprint for anaerobic alkane oxidation.</title>
        <authorList>
            <person name="Callaghan A.V."/>
            <person name="Morris B.E."/>
            <person name="Pereira I.A."/>
            <person name="McInerney M.J."/>
            <person name="Austin R.N."/>
            <person name="Groves J.T."/>
            <person name="Kukor J.J."/>
            <person name="Suflita J.M."/>
            <person name="Young L.Y."/>
            <person name="Zylstra G.J."/>
            <person name="Wawrik B."/>
        </authorList>
    </citation>
    <scope>NUCLEOTIDE SEQUENCE [LARGE SCALE GENOMIC DNA]</scope>
    <source>
        <strain evidence="2 3">AK-01</strain>
    </source>
</reference>
<gene>
    <name evidence="2" type="ordered locus">Dalk_1383</name>
</gene>
<dbReference type="EMBL" id="CP001322">
    <property type="protein sequence ID" value="ACL03083.1"/>
    <property type="molecule type" value="Genomic_DNA"/>
</dbReference>
<dbReference type="Gene3D" id="3.40.50.720">
    <property type="entry name" value="NAD(P)-binding Rossmann-like Domain"/>
    <property type="match status" value="1"/>
</dbReference>
<dbReference type="PANTHER" id="PTHR43245">
    <property type="entry name" value="BIFUNCTIONAL POLYMYXIN RESISTANCE PROTEIN ARNA"/>
    <property type="match status" value="1"/>
</dbReference>
<dbReference type="InterPro" id="IPR001509">
    <property type="entry name" value="Epimerase_deHydtase"/>
</dbReference>
<dbReference type="RefSeq" id="WP_012610518.1">
    <property type="nucleotide sequence ID" value="NC_011768.1"/>
</dbReference>
<evidence type="ECO:0000259" key="1">
    <source>
        <dbReference type="Pfam" id="PF01370"/>
    </source>
</evidence>
<dbReference type="eggNOG" id="COG0451">
    <property type="taxonomic scope" value="Bacteria"/>
</dbReference>
<dbReference type="AlphaFoldDB" id="B8F9Y7"/>
<evidence type="ECO:0000313" key="2">
    <source>
        <dbReference type="EMBL" id="ACL03083.1"/>
    </source>
</evidence>
<evidence type="ECO:0000313" key="3">
    <source>
        <dbReference type="Proteomes" id="UP000000739"/>
    </source>
</evidence>
<dbReference type="PANTHER" id="PTHR43245:SF52">
    <property type="entry name" value="NAD-DEPENDENT EPIMERASE_DEHYDRATASE"/>
    <property type="match status" value="1"/>
</dbReference>
<keyword evidence="3" id="KW-1185">Reference proteome</keyword>
<dbReference type="SUPFAM" id="SSF51735">
    <property type="entry name" value="NAD(P)-binding Rossmann-fold domains"/>
    <property type="match status" value="1"/>
</dbReference>
<protein>
    <submittedName>
        <fullName evidence="2">NAD-dependent epimerase/dehydratase</fullName>
    </submittedName>
</protein>
<dbReference type="KEGG" id="dal:Dalk_1383"/>
<sequence length="336" mass="38377">MPKAKKTETVDCQSVETVQEKKRPQVLVTGAAGVLAQETINRLSQKKYDVVAIDFRRAVQIGDDIPSYKVDFLKRGFEDIFRQHKFDAVIHLGRVGTDIGGSHFRHNANVRGTQKLFDLCVKYEVSQVIVLSSYFVYGASAYNPALLDEDTPLKASDLSLNLIDTVELDNLSQIYMYKYRRVRMKILRPCNIAGPGVRNNIGRLLSRKVVPVLWGFNPVMQFLHVSDMADAIVKACGKPNIYGIFNVAPNDWAPYKEVLRRCDIIGVPMVSIPDALPMWIARMAGWEAFPSYLVNYFKYPVIVDGSRFAKAFNFSPRRSLEEIFLHYREMKTRRWV</sequence>